<organism evidence="4 5">
    <name type="scientific">Rosa chinensis</name>
    <name type="common">China rose</name>
    <dbReference type="NCBI Taxonomy" id="74649"/>
    <lineage>
        <taxon>Eukaryota</taxon>
        <taxon>Viridiplantae</taxon>
        <taxon>Streptophyta</taxon>
        <taxon>Embryophyta</taxon>
        <taxon>Tracheophyta</taxon>
        <taxon>Spermatophyta</taxon>
        <taxon>Magnoliopsida</taxon>
        <taxon>eudicotyledons</taxon>
        <taxon>Gunneridae</taxon>
        <taxon>Pentapetalae</taxon>
        <taxon>rosids</taxon>
        <taxon>fabids</taxon>
        <taxon>Rosales</taxon>
        <taxon>Rosaceae</taxon>
        <taxon>Rosoideae</taxon>
        <taxon>Rosoideae incertae sedis</taxon>
        <taxon>Rosa</taxon>
    </lineage>
</organism>
<protein>
    <recommendedName>
        <fullName evidence="1">Mitochondrial import inner membrane translocase subunit TIM50</fullName>
    </recommendedName>
</protein>
<dbReference type="GO" id="GO:0005744">
    <property type="term" value="C:TIM23 mitochondrial import inner membrane translocase complex"/>
    <property type="evidence" value="ECO:0007669"/>
    <property type="project" value="UniProtKB-UniRule"/>
</dbReference>
<keyword evidence="5" id="KW-1185">Reference proteome</keyword>
<dbReference type="InterPro" id="IPR023214">
    <property type="entry name" value="HAD_sf"/>
</dbReference>
<keyword evidence="1" id="KW-0653">Protein transport</keyword>
<dbReference type="PROSITE" id="PS50006">
    <property type="entry name" value="FHA_DOMAIN"/>
    <property type="match status" value="1"/>
</dbReference>
<dbReference type="STRING" id="74649.A0A2P6R3U4"/>
<evidence type="ECO:0000259" key="2">
    <source>
        <dbReference type="PROSITE" id="PS50006"/>
    </source>
</evidence>
<evidence type="ECO:0000313" key="4">
    <source>
        <dbReference type="EMBL" id="PRQ41029.1"/>
    </source>
</evidence>
<dbReference type="AlphaFoldDB" id="A0A2P6R3U4"/>
<feature type="domain" description="FHA" evidence="2">
    <location>
        <begin position="163"/>
        <end position="223"/>
    </location>
</feature>
<dbReference type="OrthoDB" id="1711508at2759"/>
<dbReference type="SMART" id="SM00577">
    <property type="entry name" value="CPDc"/>
    <property type="match status" value="1"/>
</dbReference>
<dbReference type="Gene3D" id="3.40.50.1000">
    <property type="entry name" value="HAD superfamily/HAD-like"/>
    <property type="match status" value="1"/>
</dbReference>
<dbReference type="GO" id="GO:0015031">
    <property type="term" value="P:protein transport"/>
    <property type="evidence" value="ECO:0007669"/>
    <property type="project" value="UniProtKB-KW"/>
</dbReference>
<evidence type="ECO:0000313" key="5">
    <source>
        <dbReference type="Proteomes" id="UP000238479"/>
    </source>
</evidence>
<comment type="subunit">
    <text evidence="1">Component of the TIM23 complex.</text>
</comment>
<comment type="similarity">
    <text evidence="1">Belongs to the TIM50 family.</text>
</comment>
<sequence length="273" mass="31140">MAGEIPVKKFILCGGDDDGDDDKYYEDMGSECCLSLDQLTLEPRRKKLLVFDLNGLLVYRVYCSNKPEFPSDRTPDGRFGNHLVFKRPFAEEFVQFCLERFEIGIWSSAVEKNVDAVLDCMMANQRNRLLFVWGQSQCTDSGFKSLEKRMKPLFFKELKKVWYHFGRKYSECDTLLIDDQPYKALLNPAHTGIFLESYNPDNASDNLLDPNGQLGVYLDGLAAATNAQVYVKENPIGVPAISSDHPDWNFYSEVLRGIKGESEEKITPQQQES</sequence>
<dbReference type="Proteomes" id="UP000238479">
    <property type="component" value="Chromosome 4"/>
</dbReference>
<evidence type="ECO:0000256" key="1">
    <source>
        <dbReference type="RuleBase" id="RU365079"/>
    </source>
</evidence>
<dbReference type="OMA" id="PFAGEFM"/>
<dbReference type="InterPro" id="IPR050365">
    <property type="entry name" value="TIM50"/>
</dbReference>
<dbReference type="InterPro" id="IPR000253">
    <property type="entry name" value="FHA_dom"/>
</dbReference>
<dbReference type="SUPFAM" id="SSF56784">
    <property type="entry name" value="HAD-like"/>
    <property type="match status" value="1"/>
</dbReference>
<dbReference type="PANTHER" id="PTHR12210">
    <property type="entry name" value="DULLARD PROTEIN PHOSPHATASE"/>
    <property type="match status" value="1"/>
</dbReference>
<dbReference type="Gramene" id="PRQ41029">
    <property type="protein sequence ID" value="PRQ41029"/>
    <property type="gene ID" value="RchiOBHm_Chr4g0442541"/>
</dbReference>
<proteinExistence type="inferred from homology"/>
<dbReference type="PROSITE" id="PS50969">
    <property type="entry name" value="FCP1"/>
    <property type="match status" value="1"/>
</dbReference>
<comment type="subcellular location">
    <subcellularLocation>
        <location evidence="1">Mitochondrion inner membrane</location>
        <topology evidence="1">Single-pass membrane protein</topology>
    </subcellularLocation>
</comment>
<reference evidence="4 5" key="1">
    <citation type="journal article" date="2018" name="Nat. Genet.">
        <title>The Rosa genome provides new insights in the design of modern roses.</title>
        <authorList>
            <person name="Bendahmane M."/>
        </authorList>
    </citation>
    <scope>NUCLEOTIDE SEQUENCE [LARGE SCALE GENOMIC DNA]</scope>
    <source>
        <strain evidence="5">cv. Old Blush</strain>
    </source>
</reference>
<comment type="caution">
    <text evidence="4">The sequence shown here is derived from an EMBL/GenBank/DDBJ whole genome shotgun (WGS) entry which is preliminary data.</text>
</comment>
<dbReference type="EMBL" id="PDCK01000042">
    <property type="protein sequence ID" value="PRQ41029.1"/>
    <property type="molecule type" value="Genomic_DNA"/>
</dbReference>
<dbReference type="InterPro" id="IPR004274">
    <property type="entry name" value="FCP1_dom"/>
</dbReference>
<accession>A0A2P6R3U4</accession>
<name>A0A2P6R3U4_ROSCH</name>
<dbReference type="InterPro" id="IPR036412">
    <property type="entry name" value="HAD-like_sf"/>
</dbReference>
<keyword evidence="1" id="KW-0811">Translocation</keyword>
<keyword evidence="1" id="KW-0496">Mitochondrion</keyword>
<keyword evidence="1" id="KW-0813">Transport</keyword>
<feature type="domain" description="FCP1 homology" evidence="3">
    <location>
        <begin position="42"/>
        <end position="221"/>
    </location>
</feature>
<keyword evidence="1" id="KW-0809">Transit peptide</keyword>
<gene>
    <name evidence="4" type="ORF">RchiOBHm_Chr4g0442541</name>
</gene>
<comment type="function">
    <text evidence="1">Essential component of the TIM23 complex, a complex that mediates the translocation of transit peptide-containing proteins across the mitochondrial inner membrane.</text>
</comment>
<dbReference type="Pfam" id="PF03031">
    <property type="entry name" value="NIF"/>
    <property type="match status" value="1"/>
</dbReference>
<evidence type="ECO:0000259" key="3">
    <source>
        <dbReference type="PROSITE" id="PS50969"/>
    </source>
</evidence>